<dbReference type="AlphaFoldDB" id="A0A3M7TBG7"/>
<protein>
    <submittedName>
        <fullName evidence="1">Uncharacterized protein</fullName>
    </submittedName>
</protein>
<reference evidence="1 2" key="1">
    <citation type="journal article" date="2018" name="Sci. Rep.">
        <title>Genomic signatures of local adaptation to the degree of environmental predictability in rotifers.</title>
        <authorList>
            <person name="Franch-Gras L."/>
            <person name="Hahn C."/>
            <person name="Garcia-Roger E.M."/>
            <person name="Carmona M.J."/>
            <person name="Serra M."/>
            <person name="Gomez A."/>
        </authorList>
    </citation>
    <scope>NUCLEOTIDE SEQUENCE [LARGE SCALE GENOMIC DNA]</scope>
    <source>
        <strain evidence="1">HYR1</strain>
    </source>
</reference>
<evidence type="ECO:0000313" key="2">
    <source>
        <dbReference type="Proteomes" id="UP000276133"/>
    </source>
</evidence>
<keyword evidence="2" id="KW-1185">Reference proteome</keyword>
<accession>A0A3M7TBG7</accession>
<proteinExistence type="predicted"/>
<gene>
    <name evidence="1" type="ORF">BpHYR1_037150</name>
</gene>
<comment type="caution">
    <text evidence="1">The sequence shown here is derived from an EMBL/GenBank/DDBJ whole genome shotgun (WGS) entry which is preliminary data.</text>
</comment>
<dbReference type="Proteomes" id="UP000276133">
    <property type="component" value="Unassembled WGS sequence"/>
</dbReference>
<dbReference type="EMBL" id="REGN01000034">
    <property type="protein sequence ID" value="RNA45050.1"/>
    <property type="molecule type" value="Genomic_DNA"/>
</dbReference>
<name>A0A3M7TBG7_BRAPC</name>
<sequence>MIRHVMSLLKAKTLSLIGKTLEFWYKNQKQNSEKHVPNWTLIKKTTNTNSIKYIIRVINPKIKLVFSSQLQHHRKRSEIDSSYLIFIRISKELCN</sequence>
<evidence type="ECO:0000313" key="1">
    <source>
        <dbReference type="EMBL" id="RNA45050.1"/>
    </source>
</evidence>
<organism evidence="1 2">
    <name type="scientific">Brachionus plicatilis</name>
    <name type="common">Marine rotifer</name>
    <name type="synonym">Brachionus muelleri</name>
    <dbReference type="NCBI Taxonomy" id="10195"/>
    <lineage>
        <taxon>Eukaryota</taxon>
        <taxon>Metazoa</taxon>
        <taxon>Spiralia</taxon>
        <taxon>Gnathifera</taxon>
        <taxon>Rotifera</taxon>
        <taxon>Eurotatoria</taxon>
        <taxon>Monogononta</taxon>
        <taxon>Pseudotrocha</taxon>
        <taxon>Ploima</taxon>
        <taxon>Brachionidae</taxon>
        <taxon>Brachionus</taxon>
    </lineage>
</organism>